<dbReference type="RefSeq" id="WP_093659315.1">
    <property type="nucleotide sequence ID" value="NZ_FNHI01000021.1"/>
</dbReference>
<dbReference type="OrthoDB" id="4299756at2"/>
<dbReference type="Proteomes" id="UP000199063">
    <property type="component" value="Unassembled WGS sequence"/>
</dbReference>
<dbReference type="AlphaFoldDB" id="A0A1G9ZBI2"/>
<dbReference type="GeneID" id="40832630"/>
<dbReference type="EMBL" id="FNHI01000021">
    <property type="protein sequence ID" value="SDN18251.1"/>
    <property type="molecule type" value="Genomic_DNA"/>
</dbReference>
<reference evidence="2" key="1">
    <citation type="submission" date="2016-10" db="EMBL/GenBank/DDBJ databases">
        <authorList>
            <person name="Varghese N."/>
            <person name="Submissions S."/>
        </authorList>
    </citation>
    <scope>NUCLEOTIDE SEQUENCE [LARGE SCALE GENOMIC DNA]</scope>
    <source>
        <strain evidence="2">CGMCC 4.7042</strain>
    </source>
</reference>
<dbReference type="STRING" id="1196353.SAMN05444921_12147"/>
<sequence>MGRPVLDMHFHCPDCHPQLVPGSTPAICGRTIPAPVVGNGAVRKCPDCKSAIRTHKKTHTR</sequence>
<protein>
    <submittedName>
        <fullName evidence="1">Uncharacterized protein</fullName>
    </submittedName>
</protein>
<accession>A0A1G9ZBI2</accession>
<proteinExistence type="predicted"/>
<gene>
    <name evidence="1" type="ORF">SAMN05444921_12147</name>
</gene>
<evidence type="ECO:0000313" key="2">
    <source>
        <dbReference type="Proteomes" id="UP000199063"/>
    </source>
</evidence>
<evidence type="ECO:0000313" key="1">
    <source>
        <dbReference type="EMBL" id="SDN18251.1"/>
    </source>
</evidence>
<keyword evidence="2" id="KW-1185">Reference proteome</keyword>
<organism evidence="1 2">
    <name type="scientific">Streptomyces wuyuanensis</name>
    <dbReference type="NCBI Taxonomy" id="1196353"/>
    <lineage>
        <taxon>Bacteria</taxon>
        <taxon>Bacillati</taxon>
        <taxon>Actinomycetota</taxon>
        <taxon>Actinomycetes</taxon>
        <taxon>Kitasatosporales</taxon>
        <taxon>Streptomycetaceae</taxon>
        <taxon>Streptomyces</taxon>
    </lineage>
</organism>
<name>A0A1G9ZBI2_9ACTN</name>